<dbReference type="EMBL" id="CAJNOR010016963">
    <property type="protein sequence ID" value="CAF1686414.1"/>
    <property type="molecule type" value="Genomic_DNA"/>
</dbReference>
<protein>
    <recommendedName>
        <fullName evidence="1">TRPM SLOG domain-containing protein</fullName>
    </recommendedName>
</protein>
<name>A0A816HFZ7_ADIRI</name>
<feature type="domain" description="TRPM SLOG" evidence="1">
    <location>
        <begin position="87"/>
        <end position="203"/>
    </location>
</feature>
<comment type="caution">
    <text evidence="2">The sequence shown here is derived from an EMBL/GenBank/DDBJ whole genome shotgun (WGS) entry which is preliminary data.</text>
</comment>
<dbReference type="AlphaFoldDB" id="A0A816HFZ7"/>
<dbReference type="InterPro" id="IPR050927">
    <property type="entry name" value="TRPM"/>
</dbReference>
<dbReference type="Pfam" id="PF18139">
    <property type="entry name" value="LSDAT_euk"/>
    <property type="match status" value="2"/>
</dbReference>
<evidence type="ECO:0000313" key="3">
    <source>
        <dbReference type="Proteomes" id="UP000663828"/>
    </source>
</evidence>
<dbReference type="GO" id="GO:0005886">
    <property type="term" value="C:plasma membrane"/>
    <property type="evidence" value="ECO:0007669"/>
    <property type="project" value="TreeGrafter"/>
</dbReference>
<feature type="domain" description="TRPM SLOG" evidence="1">
    <location>
        <begin position="1"/>
        <end position="69"/>
    </location>
</feature>
<proteinExistence type="predicted"/>
<evidence type="ECO:0000259" key="1">
    <source>
        <dbReference type="Pfam" id="PF18139"/>
    </source>
</evidence>
<dbReference type="GO" id="GO:0099604">
    <property type="term" value="F:ligand-gated calcium channel activity"/>
    <property type="evidence" value="ECO:0007669"/>
    <property type="project" value="TreeGrafter"/>
</dbReference>
<organism evidence="2 3">
    <name type="scientific">Adineta ricciae</name>
    <name type="common">Rotifer</name>
    <dbReference type="NCBI Taxonomy" id="249248"/>
    <lineage>
        <taxon>Eukaryota</taxon>
        <taxon>Metazoa</taxon>
        <taxon>Spiralia</taxon>
        <taxon>Gnathifera</taxon>
        <taxon>Rotifera</taxon>
        <taxon>Eurotatoria</taxon>
        <taxon>Bdelloidea</taxon>
        <taxon>Adinetida</taxon>
        <taxon>Adinetidae</taxon>
        <taxon>Adineta</taxon>
    </lineage>
</organism>
<feature type="non-terminal residue" evidence="2">
    <location>
        <position position="1"/>
    </location>
</feature>
<reference evidence="2" key="1">
    <citation type="submission" date="2021-02" db="EMBL/GenBank/DDBJ databases">
        <authorList>
            <person name="Nowell W R."/>
        </authorList>
    </citation>
    <scope>NUCLEOTIDE SEQUENCE</scope>
</reference>
<dbReference type="InterPro" id="IPR041491">
    <property type="entry name" value="TRPM_SLOG"/>
</dbReference>
<accession>A0A816HFZ7</accession>
<dbReference type="Proteomes" id="UP000663828">
    <property type="component" value="Unassembled WGS sequence"/>
</dbReference>
<keyword evidence="3" id="KW-1185">Reference proteome</keyword>
<dbReference type="PANTHER" id="PTHR13800:SF12">
    <property type="entry name" value="TRANSIENT RECEPTOR POTENTIAL CATION CHANNEL SUBFAMILY M MEMBER-LIKE 2"/>
    <property type="match status" value="1"/>
</dbReference>
<dbReference type="PANTHER" id="PTHR13800">
    <property type="entry name" value="TRANSIENT RECEPTOR POTENTIAL CATION CHANNEL, SUBFAMILY M, MEMBER 6"/>
    <property type="match status" value="1"/>
</dbReference>
<feature type="non-terminal residue" evidence="2">
    <location>
        <position position="282"/>
    </location>
</feature>
<evidence type="ECO:0000313" key="2">
    <source>
        <dbReference type="EMBL" id="CAF1686414.1"/>
    </source>
</evidence>
<sequence length="282" mass="32191">WLITAGTNAGVIREVGKALHNYRYKNRKHALDVPCIGIGSWKHTAGTEQLNGISKIVLDVALEKENRSMSASRQNTIEAIHMNIADEYIVRSYHSKQSEKGRWNLEPNHTHFLLFDGGSCTAEEVLLQRTEIEQHLRKINTTLITTDILTPIVMILVEGGVLSIRAVCQALETNVPLVVVKESGRAADLVADLYAHFNQIEIERTDSERRFLNKERNSDASHKEIRLNAIFQKHRAENGSWLDQVKDRLCRIMQQRRQLITIFKFDSERHHGNLEDAILEAL</sequence>
<gene>
    <name evidence="2" type="ORF">XAT740_LOCUS62032</name>
</gene>